<reference evidence="1" key="1">
    <citation type="submission" date="2016-08" db="EMBL/GenBank/DDBJ databases">
        <title>Complete Genome Seqeunce of Paenibacillus sp. BIHB 4019 from tea rhizoplane.</title>
        <authorList>
            <person name="Thakur R."/>
            <person name="Swarnkar M.K."/>
            <person name="Gulati A."/>
        </authorList>
    </citation>
    <scope>NUCLEOTIDE SEQUENCE [LARGE SCALE GENOMIC DNA]</scope>
    <source>
        <strain evidence="1">BIHB4019</strain>
    </source>
</reference>
<protein>
    <submittedName>
        <fullName evidence="1">Uncharacterized protein</fullName>
    </submittedName>
</protein>
<dbReference type="Pfam" id="PF08020">
    <property type="entry name" value="DUF1706"/>
    <property type="match status" value="1"/>
</dbReference>
<evidence type="ECO:0000313" key="1">
    <source>
        <dbReference type="EMBL" id="ANY70065.1"/>
    </source>
</evidence>
<dbReference type="InterPro" id="IPR034660">
    <property type="entry name" value="DinB/YfiT-like"/>
</dbReference>
<sequence>MEAIHSNYLLLDKEFDESSNGQKDDRIPDVDKTPAEIIASQLGWLGLVMGWDRAEQAGAVSLCHLQITNGTSSVACTNLFTRGTVPIPCLSLEIYSGKRSSAGWNELTH</sequence>
<dbReference type="EMBL" id="CP016808">
    <property type="protein sequence ID" value="ANY70065.1"/>
    <property type="molecule type" value="Genomic_DNA"/>
</dbReference>
<gene>
    <name evidence="1" type="ORF">BBD42_28880</name>
</gene>
<name>A0A1B2DQU0_9BACL</name>
<dbReference type="Gene3D" id="1.20.120.450">
    <property type="entry name" value="dinb family like domain"/>
    <property type="match status" value="1"/>
</dbReference>
<accession>A0A1B2DQU0</accession>
<dbReference type="InterPro" id="IPR012550">
    <property type="entry name" value="DUF1706"/>
</dbReference>
<dbReference type="AlphaFoldDB" id="A0A1B2DQU0"/>
<organism evidence="1">
    <name type="scientific">Paenibacillus sp. BIHB 4019</name>
    <dbReference type="NCBI Taxonomy" id="1870819"/>
    <lineage>
        <taxon>Bacteria</taxon>
        <taxon>Bacillati</taxon>
        <taxon>Bacillota</taxon>
        <taxon>Bacilli</taxon>
        <taxon>Bacillales</taxon>
        <taxon>Paenibacillaceae</taxon>
        <taxon>Paenibacillus</taxon>
    </lineage>
</organism>
<proteinExistence type="predicted"/>